<dbReference type="InterPro" id="IPR017938">
    <property type="entry name" value="Riboflavin_synthase-like_b-brl"/>
</dbReference>
<dbReference type="Pfam" id="PF00677">
    <property type="entry name" value="Lum_binding"/>
    <property type="match status" value="2"/>
</dbReference>
<sequence>MFLEKEGECVFTGIVEEVGILKEITKGSEFGVIEVQCSKVLEDTKIGDSIATNGVCLTVKEKNSDSFKADVMGETLEKSSLGDLRSGDKLNLERALKASDRLGGHIVSGHIDGIGRIVSIKKEADGTWFTISASKDVLKYIIYKGSIGIDGISLTVAYVDNEIFKVSVIPHTLENTILINKKINSKVNLECDLIGKYVEKLCGKKDEVEEEKKSNITMEFLMENGF</sequence>
<evidence type="ECO:0000256" key="3">
    <source>
        <dbReference type="ARBA" id="ARBA00004887"/>
    </source>
</evidence>
<dbReference type="NCBIfam" id="TIGR00187">
    <property type="entry name" value="ribE"/>
    <property type="match status" value="1"/>
</dbReference>
<evidence type="ECO:0000256" key="11">
    <source>
        <dbReference type="PROSITE-ProRule" id="PRU00524"/>
    </source>
</evidence>
<feature type="repeat" description="Lumazine-binding" evidence="11">
    <location>
        <begin position="106"/>
        <end position="202"/>
    </location>
</feature>
<dbReference type="Proteomes" id="UP000017118">
    <property type="component" value="Chromosome"/>
</dbReference>
<dbReference type="PATRIC" id="fig|1345695.3.peg.1413"/>
<organism evidence="13 14">
    <name type="scientific">Clostridium saccharobutylicum DSM 13864</name>
    <dbReference type="NCBI Taxonomy" id="1345695"/>
    <lineage>
        <taxon>Bacteria</taxon>
        <taxon>Bacillati</taxon>
        <taxon>Bacillota</taxon>
        <taxon>Clostridia</taxon>
        <taxon>Eubacteriales</taxon>
        <taxon>Clostridiaceae</taxon>
        <taxon>Clostridium</taxon>
    </lineage>
</organism>
<comment type="pathway">
    <text evidence="3">Cofactor biosynthesis; riboflavin biosynthesis; riboflavin from 2-hydroxy-3-oxobutyl phosphate and 5-amino-6-(D-ribitylamino)uracil: step 2/2.</text>
</comment>
<dbReference type="AlphaFoldDB" id="U5MPN5"/>
<evidence type="ECO:0000313" key="14">
    <source>
        <dbReference type="Proteomes" id="UP000017118"/>
    </source>
</evidence>
<evidence type="ECO:0000313" key="13">
    <source>
        <dbReference type="EMBL" id="AGX42463.1"/>
    </source>
</evidence>
<dbReference type="PANTHER" id="PTHR21098:SF12">
    <property type="entry name" value="RIBOFLAVIN SYNTHASE"/>
    <property type="match status" value="1"/>
</dbReference>
<dbReference type="KEGG" id="csb:CLSA_c14630"/>
<keyword evidence="8 13" id="KW-0808">Transferase</keyword>
<dbReference type="PANTHER" id="PTHR21098">
    <property type="entry name" value="RIBOFLAVIN SYNTHASE ALPHA CHAIN"/>
    <property type="match status" value="1"/>
</dbReference>
<protein>
    <recommendedName>
        <fullName evidence="6 10">Riboflavin synthase</fullName>
        <ecNumber evidence="5 10">2.5.1.9</ecNumber>
    </recommendedName>
</protein>
<evidence type="ECO:0000259" key="12">
    <source>
        <dbReference type="PROSITE" id="PS51177"/>
    </source>
</evidence>
<feature type="domain" description="Lumazine-binding" evidence="12">
    <location>
        <begin position="106"/>
        <end position="202"/>
    </location>
</feature>
<dbReference type="NCBIfam" id="NF006767">
    <property type="entry name" value="PRK09289.1"/>
    <property type="match status" value="1"/>
</dbReference>
<dbReference type="GO" id="GO:0004746">
    <property type="term" value="F:riboflavin synthase activity"/>
    <property type="evidence" value="ECO:0007669"/>
    <property type="project" value="UniProtKB-UniRule"/>
</dbReference>
<dbReference type="EMBL" id="CP006721">
    <property type="protein sequence ID" value="AGX42463.1"/>
    <property type="molecule type" value="Genomic_DNA"/>
</dbReference>
<keyword evidence="9" id="KW-0677">Repeat</keyword>
<evidence type="ECO:0000256" key="8">
    <source>
        <dbReference type="ARBA" id="ARBA00022679"/>
    </source>
</evidence>
<dbReference type="HOGENOM" id="CLU_034388_2_0_9"/>
<evidence type="ECO:0000256" key="9">
    <source>
        <dbReference type="ARBA" id="ARBA00022737"/>
    </source>
</evidence>
<accession>U5MPN5</accession>
<gene>
    <name evidence="13" type="primary">ribE</name>
    <name evidence="13" type="ORF">CLSA_c14630</name>
</gene>
<evidence type="ECO:0000256" key="4">
    <source>
        <dbReference type="ARBA" id="ARBA00011233"/>
    </source>
</evidence>
<evidence type="ECO:0000256" key="1">
    <source>
        <dbReference type="ARBA" id="ARBA00000968"/>
    </source>
</evidence>
<evidence type="ECO:0000256" key="6">
    <source>
        <dbReference type="ARBA" id="ARBA00013950"/>
    </source>
</evidence>
<dbReference type="PROSITE" id="PS51177">
    <property type="entry name" value="LUMAZINE_BIND"/>
    <property type="match status" value="2"/>
</dbReference>
<keyword evidence="14" id="KW-1185">Reference proteome</keyword>
<reference evidence="13 14" key="1">
    <citation type="journal article" date="2013" name="Genome Announc.">
        <title>Complete Genome Sequence of the Solvent Producer Clostridium saccharobutylicum NCP262 (DSM 13864).</title>
        <authorList>
            <person name="Poehlein A."/>
            <person name="Hartwich K."/>
            <person name="Krabben P."/>
            <person name="Ehrenreich A."/>
            <person name="Liebl W."/>
            <person name="Durre P."/>
            <person name="Gottschalk G."/>
            <person name="Daniel R."/>
        </authorList>
    </citation>
    <scope>NUCLEOTIDE SEQUENCE [LARGE SCALE GENOMIC DNA]</scope>
    <source>
        <strain evidence="13">DSM 13864</strain>
    </source>
</reference>
<feature type="repeat" description="Lumazine-binding" evidence="11">
    <location>
        <begin position="10"/>
        <end position="105"/>
    </location>
</feature>
<dbReference type="CDD" id="cd00402">
    <property type="entry name" value="Riboflavin_synthase_like"/>
    <property type="match status" value="1"/>
</dbReference>
<dbReference type="InterPro" id="IPR026017">
    <property type="entry name" value="Lumazine-bd_dom"/>
</dbReference>
<dbReference type="FunFam" id="2.40.30.20:FF:000004">
    <property type="entry name" value="Riboflavin synthase, alpha subunit"/>
    <property type="match status" value="1"/>
</dbReference>
<dbReference type="EC" id="2.5.1.9" evidence="5 10"/>
<evidence type="ECO:0000256" key="5">
    <source>
        <dbReference type="ARBA" id="ARBA00012827"/>
    </source>
</evidence>
<keyword evidence="7" id="KW-0686">Riboflavin biosynthesis</keyword>
<evidence type="ECO:0000256" key="7">
    <source>
        <dbReference type="ARBA" id="ARBA00022619"/>
    </source>
</evidence>
<dbReference type="NCBIfam" id="NF009566">
    <property type="entry name" value="PRK13020.1"/>
    <property type="match status" value="1"/>
</dbReference>
<dbReference type="GO" id="GO:0009231">
    <property type="term" value="P:riboflavin biosynthetic process"/>
    <property type="evidence" value="ECO:0007669"/>
    <property type="project" value="UniProtKB-KW"/>
</dbReference>
<proteinExistence type="predicted"/>
<dbReference type="Gene3D" id="2.40.30.20">
    <property type="match status" value="2"/>
</dbReference>
<name>U5MPN5_CLOSA</name>
<comment type="subunit">
    <text evidence="4">Homotrimer.</text>
</comment>
<dbReference type="InterPro" id="IPR023366">
    <property type="entry name" value="ATP_synth_asu-like_sf"/>
</dbReference>
<dbReference type="SUPFAM" id="SSF63380">
    <property type="entry name" value="Riboflavin synthase domain-like"/>
    <property type="match status" value="2"/>
</dbReference>
<dbReference type="PIRSF" id="PIRSF000498">
    <property type="entry name" value="Riboflavin_syn_A"/>
    <property type="match status" value="1"/>
</dbReference>
<feature type="domain" description="Lumazine-binding" evidence="12">
    <location>
        <begin position="10"/>
        <end position="105"/>
    </location>
</feature>
<comment type="function">
    <text evidence="2">Catalyzes the dismutation of two molecules of 6,7-dimethyl-8-ribityllumazine, resulting in the formation of riboflavin and 5-amino-6-(D-ribitylamino)uracil.</text>
</comment>
<evidence type="ECO:0000256" key="2">
    <source>
        <dbReference type="ARBA" id="ARBA00002803"/>
    </source>
</evidence>
<dbReference type="FunFam" id="2.40.30.20:FF:000003">
    <property type="entry name" value="Riboflavin synthase, alpha subunit"/>
    <property type="match status" value="1"/>
</dbReference>
<comment type="catalytic activity">
    <reaction evidence="1">
        <text>2 6,7-dimethyl-8-(1-D-ribityl)lumazine + H(+) = 5-amino-6-(D-ribitylamino)uracil + riboflavin</text>
        <dbReference type="Rhea" id="RHEA:20772"/>
        <dbReference type="ChEBI" id="CHEBI:15378"/>
        <dbReference type="ChEBI" id="CHEBI:15934"/>
        <dbReference type="ChEBI" id="CHEBI:57986"/>
        <dbReference type="ChEBI" id="CHEBI:58201"/>
        <dbReference type="EC" id="2.5.1.9"/>
    </reaction>
</comment>
<dbReference type="InterPro" id="IPR001783">
    <property type="entry name" value="Lumazine-bd"/>
</dbReference>
<dbReference type="eggNOG" id="COG0307">
    <property type="taxonomic scope" value="Bacteria"/>
</dbReference>
<evidence type="ECO:0000256" key="10">
    <source>
        <dbReference type="NCBIfam" id="TIGR00187"/>
    </source>
</evidence>